<organism evidence="4 5">
    <name type="scientific">Euplotes crassus</name>
    <dbReference type="NCBI Taxonomy" id="5936"/>
    <lineage>
        <taxon>Eukaryota</taxon>
        <taxon>Sar</taxon>
        <taxon>Alveolata</taxon>
        <taxon>Ciliophora</taxon>
        <taxon>Intramacronucleata</taxon>
        <taxon>Spirotrichea</taxon>
        <taxon>Hypotrichia</taxon>
        <taxon>Euplotida</taxon>
        <taxon>Euplotidae</taxon>
        <taxon>Moneuplotes</taxon>
    </lineage>
</organism>
<name>A0AAD2D6M1_EUPCR</name>
<keyword evidence="3" id="KW-0687">Ribonucleoprotein</keyword>
<dbReference type="EMBL" id="CAMPGE010025421">
    <property type="protein sequence ID" value="CAI2383179.1"/>
    <property type="molecule type" value="Genomic_DNA"/>
</dbReference>
<dbReference type="Pfam" id="PF01198">
    <property type="entry name" value="Ribosomal_L31e"/>
    <property type="match status" value="1"/>
</dbReference>
<dbReference type="Gene3D" id="3.10.440.10">
    <property type="match status" value="1"/>
</dbReference>
<evidence type="ECO:0008006" key="6">
    <source>
        <dbReference type="Google" id="ProtNLM"/>
    </source>
</evidence>
<dbReference type="PANTHER" id="PTHR10956">
    <property type="entry name" value="60S RIBOSOMAL PROTEIN L31"/>
    <property type="match status" value="1"/>
</dbReference>
<evidence type="ECO:0000256" key="1">
    <source>
        <dbReference type="ARBA" id="ARBA00010808"/>
    </source>
</evidence>
<evidence type="ECO:0000256" key="2">
    <source>
        <dbReference type="ARBA" id="ARBA00022980"/>
    </source>
</evidence>
<accession>A0AAD2D6M1</accession>
<dbReference type="PANTHER" id="PTHR10956:SF0">
    <property type="entry name" value="60S RIBOSOMAL PROTEIN L31"/>
    <property type="match status" value="1"/>
</dbReference>
<dbReference type="GO" id="GO:0002181">
    <property type="term" value="P:cytoplasmic translation"/>
    <property type="evidence" value="ECO:0007669"/>
    <property type="project" value="TreeGrafter"/>
</dbReference>
<gene>
    <name evidence="4" type="ORF">ECRASSUSDP1_LOCUS24672</name>
</gene>
<dbReference type="Proteomes" id="UP001295684">
    <property type="component" value="Unassembled WGS sequence"/>
</dbReference>
<evidence type="ECO:0000256" key="3">
    <source>
        <dbReference type="ARBA" id="ARBA00023274"/>
    </source>
</evidence>
<dbReference type="SMART" id="SM01380">
    <property type="entry name" value="Ribosomal_L31e"/>
    <property type="match status" value="1"/>
</dbReference>
<evidence type="ECO:0000313" key="5">
    <source>
        <dbReference type="Proteomes" id="UP001295684"/>
    </source>
</evidence>
<proteinExistence type="inferred from homology"/>
<dbReference type="InterPro" id="IPR023621">
    <property type="entry name" value="Ribosomal_eL31_dom_sf"/>
</dbReference>
<comment type="similarity">
    <text evidence="1">Belongs to the eukaryotic ribosomal protein eL31 family.</text>
</comment>
<dbReference type="InterPro" id="IPR000054">
    <property type="entry name" value="Ribosomal_eL31"/>
</dbReference>
<reference evidence="4" key="1">
    <citation type="submission" date="2023-07" db="EMBL/GenBank/DDBJ databases">
        <authorList>
            <consortium name="AG Swart"/>
            <person name="Singh M."/>
            <person name="Singh A."/>
            <person name="Seah K."/>
            <person name="Emmerich C."/>
        </authorList>
    </citation>
    <scope>NUCLEOTIDE SEQUENCE</scope>
    <source>
        <strain evidence="4">DP1</strain>
    </source>
</reference>
<keyword evidence="2" id="KW-0689">Ribosomal protein</keyword>
<protein>
    <recommendedName>
        <fullName evidence="6">60S ribosomal protein L31</fullName>
    </recommendedName>
</protein>
<sequence length="110" mass="13080">MPRKELTEASRDYTIHLAKRVHKIAFKKRAPRAIREIVKFAEKEMRTGDVRVDTALNRYIWSNGVRNIPRRVRVRFVRQKNNDDQKSKFYTLVQHVPVDSFKELQTENAA</sequence>
<dbReference type="GO" id="GO:0022625">
    <property type="term" value="C:cytosolic large ribosomal subunit"/>
    <property type="evidence" value="ECO:0007669"/>
    <property type="project" value="TreeGrafter"/>
</dbReference>
<dbReference type="AlphaFoldDB" id="A0AAD2D6M1"/>
<dbReference type="GO" id="GO:0003735">
    <property type="term" value="F:structural constituent of ribosome"/>
    <property type="evidence" value="ECO:0007669"/>
    <property type="project" value="InterPro"/>
</dbReference>
<dbReference type="CDD" id="cd00463">
    <property type="entry name" value="Ribosomal_L31e"/>
    <property type="match status" value="1"/>
</dbReference>
<comment type="caution">
    <text evidence="4">The sequence shown here is derived from an EMBL/GenBank/DDBJ whole genome shotgun (WGS) entry which is preliminary data.</text>
</comment>
<dbReference type="SUPFAM" id="SSF54575">
    <property type="entry name" value="Ribosomal protein L31e"/>
    <property type="match status" value="1"/>
</dbReference>
<keyword evidence="5" id="KW-1185">Reference proteome</keyword>
<evidence type="ECO:0000313" key="4">
    <source>
        <dbReference type="EMBL" id="CAI2383179.1"/>
    </source>
</evidence>
<dbReference type="FunFam" id="3.10.440.10:FF:000001">
    <property type="entry name" value="60S ribosomal protein L31"/>
    <property type="match status" value="1"/>
</dbReference>